<name>A0A9P7GKH3_9AGAR</name>
<evidence type="ECO:0000313" key="2">
    <source>
        <dbReference type="EMBL" id="KAG5652284.1"/>
    </source>
</evidence>
<dbReference type="AlphaFoldDB" id="A0A9P7GKH3"/>
<protein>
    <submittedName>
        <fullName evidence="2">Uncharacterized protein</fullName>
    </submittedName>
</protein>
<organism evidence="2 3">
    <name type="scientific">Sphagnurus paluster</name>
    <dbReference type="NCBI Taxonomy" id="117069"/>
    <lineage>
        <taxon>Eukaryota</taxon>
        <taxon>Fungi</taxon>
        <taxon>Dikarya</taxon>
        <taxon>Basidiomycota</taxon>
        <taxon>Agaricomycotina</taxon>
        <taxon>Agaricomycetes</taxon>
        <taxon>Agaricomycetidae</taxon>
        <taxon>Agaricales</taxon>
        <taxon>Tricholomatineae</taxon>
        <taxon>Lyophyllaceae</taxon>
        <taxon>Sphagnurus</taxon>
    </lineage>
</organism>
<reference evidence="2" key="1">
    <citation type="submission" date="2021-02" db="EMBL/GenBank/DDBJ databases">
        <authorList>
            <person name="Nieuwenhuis M."/>
            <person name="Van De Peppel L.J.J."/>
        </authorList>
    </citation>
    <scope>NUCLEOTIDE SEQUENCE</scope>
    <source>
        <strain evidence="2">D49</strain>
    </source>
</reference>
<feature type="compositionally biased region" description="Acidic residues" evidence="1">
    <location>
        <begin position="485"/>
        <end position="495"/>
    </location>
</feature>
<sequence>MHVAFTPALRETIHVVAPTSSSRATAAVEFRATLSVADYDKLKQSGGRIQLWSHIPYDGAASPAGDWAPCDFEETTVVTTKTGLGAETPTTEVILGDDFEDDVEWPGKISLVLRLAVPLPASGPAQYTFTYRILYPNGKIQWLGTSTTNGRLVVDGGDKAPVLGSSAGWAPVHDGYAWNGADEDSAVFKLPSPAEYGVWTLGGDSAQKSHIHFLIPRLRHDSVYIPPTYLLCGSSDVNVTVSSDGILSATGASSLFLFCVTGAESLTPNILAHCSEHLQVAPFGEDAEHLLVASKNTYPTQCIIIPTTTRRTKQLPSVPFDTLFALLSTPQNALAVFCPRTHNVHFIADGAVTFSGSGSFILSPVFELQNGSHKLAVLSPYASAYVQSSSSSHDNGNLPTPPPSPEFPHSVPDAVYNIQSPGSLTGSAIALRGGGGAPVETQGPMTLAERDAQVAPEAETETEQNASDDDEDGAAGQGSMTSDLQEVDAEPEQLGEEDRVAAGPLVRRAGGLGFGWHALVVQLWHMFSVALFALSIFYRLFFGELPLYPSKAQEEQVREPKQEERSLLFEEGGGNDGVDIDIDSDGAATLNEEPVKGADSDEDREGSDCSPSEAPTEARAAASEKAPSRAVEEASGSLAALVVVVGGGTVLVAVRAAASAVGPVVVEMAKKRLDAKVTQLDGGVSLLEFGSGEGGEQVVRIYSGSTAA</sequence>
<proteinExistence type="predicted"/>
<dbReference type="OrthoDB" id="3178019at2759"/>
<gene>
    <name evidence="2" type="ORF">H0H81_005544</name>
</gene>
<comment type="caution">
    <text evidence="2">The sequence shown here is derived from an EMBL/GenBank/DDBJ whole genome shotgun (WGS) entry which is preliminary data.</text>
</comment>
<feature type="compositionally biased region" description="Acidic residues" evidence="1">
    <location>
        <begin position="458"/>
        <end position="473"/>
    </location>
</feature>
<feature type="region of interest" description="Disordered" evidence="1">
    <location>
        <begin position="591"/>
        <end position="628"/>
    </location>
</feature>
<accession>A0A9P7GKH3</accession>
<evidence type="ECO:0000256" key="1">
    <source>
        <dbReference type="SAM" id="MobiDB-lite"/>
    </source>
</evidence>
<dbReference type="Proteomes" id="UP000717328">
    <property type="component" value="Unassembled WGS sequence"/>
</dbReference>
<reference evidence="2" key="2">
    <citation type="submission" date="2021-10" db="EMBL/GenBank/DDBJ databases">
        <title>Phylogenomics reveals ancestral predisposition of the termite-cultivated fungus Termitomyces towards a domesticated lifestyle.</title>
        <authorList>
            <person name="Auxier B."/>
            <person name="Grum-Grzhimaylo A."/>
            <person name="Cardenas M.E."/>
            <person name="Lodge J.D."/>
            <person name="Laessoe T."/>
            <person name="Pedersen O."/>
            <person name="Smith M.E."/>
            <person name="Kuyper T.W."/>
            <person name="Franco-Molano E.A."/>
            <person name="Baroni T.J."/>
            <person name="Aanen D.K."/>
        </authorList>
    </citation>
    <scope>NUCLEOTIDE SEQUENCE</scope>
    <source>
        <strain evidence="2">D49</strain>
    </source>
</reference>
<dbReference type="EMBL" id="JABCKI010000141">
    <property type="protein sequence ID" value="KAG5652284.1"/>
    <property type="molecule type" value="Genomic_DNA"/>
</dbReference>
<feature type="region of interest" description="Disordered" evidence="1">
    <location>
        <begin position="388"/>
        <end position="418"/>
    </location>
</feature>
<keyword evidence="3" id="KW-1185">Reference proteome</keyword>
<evidence type="ECO:0000313" key="3">
    <source>
        <dbReference type="Proteomes" id="UP000717328"/>
    </source>
</evidence>
<feature type="region of interest" description="Disordered" evidence="1">
    <location>
        <begin position="448"/>
        <end position="500"/>
    </location>
</feature>